<name>A0AAW4PRW5_9EURY</name>
<reference evidence="2 3" key="1">
    <citation type="submission" date="2021-06" db="EMBL/GenBank/DDBJ databases">
        <title>Halomicroarcula sp. a new haloarchaeum isolated from saline soil.</title>
        <authorList>
            <person name="Duran-Viseras A."/>
            <person name="Sanchez-Porro C."/>
            <person name="Ventosa A."/>
        </authorList>
    </citation>
    <scope>NUCLEOTIDE SEQUENCE [LARGE SCALE GENOMIC DNA]</scope>
    <source>
        <strain evidence="2 3">F13</strain>
    </source>
</reference>
<accession>A0AAW4PRW5</accession>
<dbReference type="InterPro" id="IPR058335">
    <property type="entry name" value="PccX"/>
</dbReference>
<dbReference type="Pfam" id="PF26062">
    <property type="entry name" value="DUF8022"/>
    <property type="match status" value="1"/>
</dbReference>
<gene>
    <name evidence="2" type="ORF">EGH21_09580</name>
</gene>
<feature type="region of interest" description="Disordered" evidence="1">
    <location>
        <begin position="88"/>
        <end position="109"/>
    </location>
</feature>
<organism evidence="2 3">
    <name type="scientific">Haloarcula rubra</name>
    <dbReference type="NCBI Taxonomy" id="2487747"/>
    <lineage>
        <taxon>Archaea</taxon>
        <taxon>Methanobacteriati</taxon>
        <taxon>Methanobacteriota</taxon>
        <taxon>Stenosarchaea group</taxon>
        <taxon>Halobacteria</taxon>
        <taxon>Halobacteriales</taxon>
        <taxon>Haloarculaceae</taxon>
        <taxon>Haloarcula</taxon>
    </lineage>
</organism>
<feature type="compositionally biased region" description="Polar residues" evidence="1">
    <location>
        <begin position="1"/>
        <end position="10"/>
    </location>
</feature>
<sequence>MSSLESSEATEPSADEDPETVAVTVEEGELTVSIPDDATASEAAAVTAAVGAHITDRQRAAAAAAASEQPTEYVDAWKLAGRLERFGRRRRPADVERGDEWSAAARARY</sequence>
<protein>
    <recommendedName>
        <fullName evidence="4">Lsr2 protein</fullName>
    </recommendedName>
</protein>
<dbReference type="AlphaFoldDB" id="A0AAW4PRW5"/>
<feature type="compositionally biased region" description="Basic and acidic residues" evidence="1">
    <location>
        <begin position="88"/>
        <end position="100"/>
    </location>
</feature>
<evidence type="ECO:0000313" key="3">
    <source>
        <dbReference type="Proteomes" id="UP001430377"/>
    </source>
</evidence>
<comment type="caution">
    <text evidence="2">The sequence shown here is derived from an EMBL/GenBank/DDBJ whole genome shotgun (WGS) entry which is preliminary data.</text>
</comment>
<keyword evidence="3" id="KW-1185">Reference proteome</keyword>
<evidence type="ECO:0008006" key="4">
    <source>
        <dbReference type="Google" id="ProtNLM"/>
    </source>
</evidence>
<evidence type="ECO:0000256" key="1">
    <source>
        <dbReference type="SAM" id="MobiDB-lite"/>
    </source>
</evidence>
<dbReference type="EMBL" id="RKLR01000003">
    <property type="protein sequence ID" value="MBX0323280.1"/>
    <property type="molecule type" value="Genomic_DNA"/>
</dbReference>
<dbReference type="Proteomes" id="UP001430377">
    <property type="component" value="Unassembled WGS sequence"/>
</dbReference>
<feature type="region of interest" description="Disordered" evidence="1">
    <location>
        <begin position="1"/>
        <end position="20"/>
    </location>
</feature>
<evidence type="ECO:0000313" key="2">
    <source>
        <dbReference type="EMBL" id="MBX0323280.1"/>
    </source>
</evidence>
<dbReference type="RefSeq" id="WP_220618256.1">
    <property type="nucleotide sequence ID" value="NZ_RKLR01000003.1"/>
</dbReference>
<proteinExistence type="predicted"/>